<accession>A0A7W3LZF9</accession>
<reference evidence="1 2" key="1">
    <citation type="submission" date="2020-08" db="EMBL/GenBank/DDBJ databases">
        <title>Genomic Encyclopedia of Type Strains, Phase IV (KMG-IV): sequencing the most valuable type-strain genomes for metagenomic binning, comparative biology and taxonomic classification.</title>
        <authorList>
            <person name="Goeker M."/>
        </authorList>
    </citation>
    <scope>NUCLEOTIDE SEQUENCE [LARGE SCALE GENOMIC DNA]</scope>
    <source>
        <strain evidence="1 2">DSM 44197</strain>
    </source>
</reference>
<evidence type="ECO:0000313" key="1">
    <source>
        <dbReference type="EMBL" id="MBA8957141.1"/>
    </source>
</evidence>
<dbReference type="EMBL" id="JACJIA010000020">
    <property type="protein sequence ID" value="MBA8957141.1"/>
    <property type="molecule type" value="Genomic_DNA"/>
</dbReference>
<dbReference type="Pfam" id="PF19650">
    <property type="entry name" value="DUF6153"/>
    <property type="match status" value="1"/>
</dbReference>
<proteinExistence type="predicted"/>
<dbReference type="RefSeq" id="WP_182848988.1">
    <property type="nucleotide sequence ID" value="NZ_BAAALP010000019.1"/>
</dbReference>
<comment type="caution">
    <text evidence="1">The sequence shown here is derived from an EMBL/GenBank/DDBJ whole genome shotgun (WGS) entry which is preliminary data.</text>
</comment>
<name>A0A7W3LZF9_ACTNM</name>
<keyword evidence="2" id="KW-1185">Reference proteome</keyword>
<dbReference type="AlphaFoldDB" id="A0A7W3LZF9"/>
<dbReference type="Proteomes" id="UP000572680">
    <property type="component" value="Unassembled WGS sequence"/>
</dbReference>
<protein>
    <submittedName>
        <fullName evidence="1">Uncharacterized protein</fullName>
    </submittedName>
</protein>
<sequence>MNGRGVSRSAVLLLLGFGLLLGLLAMHGLSASPSPVHVAEPVLATHHGLGHHGEPVTHGFAAGDGVAGHLTGCESGAVCFALLGGVLLLAFGVPRLVGVLPVPRTSPWNAARWRGPPRSRPPDLYRLSVLRL</sequence>
<dbReference type="InterPro" id="IPR046151">
    <property type="entry name" value="DUF6153"/>
</dbReference>
<evidence type="ECO:0000313" key="2">
    <source>
        <dbReference type="Proteomes" id="UP000572680"/>
    </source>
</evidence>
<organism evidence="1 2">
    <name type="scientific">Actinomadura namibiensis</name>
    <dbReference type="NCBI Taxonomy" id="182080"/>
    <lineage>
        <taxon>Bacteria</taxon>
        <taxon>Bacillati</taxon>
        <taxon>Actinomycetota</taxon>
        <taxon>Actinomycetes</taxon>
        <taxon>Streptosporangiales</taxon>
        <taxon>Thermomonosporaceae</taxon>
        <taxon>Actinomadura</taxon>
    </lineage>
</organism>
<gene>
    <name evidence="1" type="ORF">HNR61_008832</name>
</gene>